<name>A0A1Q8WGL9_9ACTO</name>
<dbReference type="PANTHER" id="PTHR47307">
    <property type="entry name" value="GLUTATHIONE-REGULATED POTASSIUM-EFFLUX SYSTEM ANCILLARY PROTEIN KEFG"/>
    <property type="match status" value="1"/>
</dbReference>
<proteinExistence type="predicted"/>
<dbReference type="OrthoDB" id="9798454at2"/>
<dbReference type="EMBL" id="MSKS01000082">
    <property type="protein sequence ID" value="OLO64739.1"/>
    <property type="molecule type" value="Genomic_DNA"/>
</dbReference>
<dbReference type="Proteomes" id="UP000185963">
    <property type="component" value="Unassembled WGS sequence"/>
</dbReference>
<protein>
    <submittedName>
        <fullName evidence="3">NAD(P)H oxidoreductase</fullName>
    </submittedName>
</protein>
<organism evidence="3 4">
    <name type="scientific">Actinomyces oris</name>
    <dbReference type="NCBI Taxonomy" id="544580"/>
    <lineage>
        <taxon>Bacteria</taxon>
        <taxon>Bacillati</taxon>
        <taxon>Actinomycetota</taxon>
        <taxon>Actinomycetes</taxon>
        <taxon>Actinomycetales</taxon>
        <taxon>Actinomycetaceae</taxon>
        <taxon>Actinomyces</taxon>
    </lineage>
</organism>
<feature type="domain" description="Flavodoxin-like fold" evidence="2">
    <location>
        <begin position="1"/>
        <end position="108"/>
    </location>
</feature>
<dbReference type="SUPFAM" id="SSF52218">
    <property type="entry name" value="Flavoproteins"/>
    <property type="match status" value="1"/>
</dbReference>
<evidence type="ECO:0000259" key="2">
    <source>
        <dbReference type="Pfam" id="PF02525"/>
    </source>
</evidence>
<dbReference type="GO" id="GO:0003955">
    <property type="term" value="F:NAD(P)H dehydrogenase (quinone) activity"/>
    <property type="evidence" value="ECO:0007669"/>
    <property type="project" value="TreeGrafter"/>
</dbReference>
<evidence type="ECO:0000313" key="3">
    <source>
        <dbReference type="EMBL" id="OLO64739.1"/>
    </source>
</evidence>
<sequence length="121" mass="13229">LQYPMYWYSTPALLKQWLDDVLLYGWAYGSTGKALAGKELLVAVSTGGPGDAYSHESSYGYTLTELLRPLQATANMVQMTYLEPFTTTGTLTITDEALAQRAEDYAATLKSTDLPALEPHG</sequence>
<reference evidence="3 4" key="1">
    <citation type="submission" date="2016-12" db="EMBL/GenBank/DDBJ databases">
        <title>Genomic comparison of strains in the 'Actinomyces naeslundii' group.</title>
        <authorList>
            <person name="Mughal S.R."/>
            <person name="Do T."/>
            <person name="Gilbert S.C."/>
            <person name="Witherden E.A."/>
            <person name="Didelot X."/>
            <person name="Beighton D."/>
        </authorList>
    </citation>
    <scope>NUCLEOTIDE SEQUENCE [LARGE SCALE GENOMIC DNA]</scope>
    <source>
        <strain evidence="3 4">WE8B-23</strain>
    </source>
</reference>
<dbReference type="GO" id="GO:0009055">
    <property type="term" value="F:electron transfer activity"/>
    <property type="evidence" value="ECO:0007669"/>
    <property type="project" value="TreeGrafter"/>
</dbReference>
<dbReference type="RefSeq" id="WP_075391483.1">
    <property type="nucleotide sequence ID" value="NZ_MSKS01000082.1"/>
</dbReference>
<dbReference type="AlphaFoldDB" id="A0A1Q8WGL9"/>
<dbReference type="PANTHER" id="PTHR47307:SF1">
    <property type="entry name" value="GLUTATHIONE-REGULATED POTASSIUM-EFFLUX SYSTEM ANCILLARY PROTEIN KEFG"/>
    <property type="match status" value="1"/>
</dbReference>
<feature type="non-terminal residue" evidence="3">
    <location>
        <position position="1"/>
    </location>
</feature>
<dbReference type="Gene3D" id="3.40.50.360">
    <property type="match status" value="1"/>
</dbReference>
<keyword evidence="1" id="KW-0560">Oxidoreductase</keyword>
<comment type="caution">
    <text evidence="3">The sequence shown here is derived from an EMBL/GenBank/DDBJ whole genome shotgun (WGS) entry which is preliminary data.</text>
</comment>
<gene>
    <name evidence="3" type="ORF">BKH20_13595</name>
</gene>
<accession>A0A1Q8WGL9</accession>
<dbReference type="InterPro" id="IPR029039">
    <property type="entry name" value="Flavoprotein-like_sf"/>
</dbReference>
<dbReference type="InterPro" id="IPR003680">
    <property type="entry name" value="Flavodoxin_fold"/>
</dbReference>
<dbReference type="Pfam" id="PF02525">
    <property type="entry name" value="Flavodoxin_2"/>
    <property type="match status" value="1"/>
</dbReference>
<evidence type="ECO:0000313" key="4">
    <source>
        <dbReference type="Proteomes" id="UP000185963"/>
    </source>
</evidence>
<dbReference type="InterPro" id="IPR046980">
    <property type="entry name" value="KefG/KefF"/>
</dbReference>
<dbReference type="GO" id="GO:0010181">
    <property type="term" value="F:FMN binding"/>
    <property type="evidence" value="ECO:0007669"/>
    <property type="project" value="TreeGrafter"/>
</dbReference>
<evidence type="ECO:0000256" key="1">
    <source>
        <dbReference type="ARBA" id="ARBA00023002"/>
    </source>
</evidence>